<dbReference type="AlphaFoldDB" id="A0A9J7BH13"/>
<accession>A0A9J7BH13</accession>
<sequence length="71" mass="7509">MFALERGVHLALNAVTFAVLIGAAANMFFVAKKVDTAAVTLVCGSGGLIALTSARLLQMWTDILNRVFGKL</sequence>
<name>A0A9J7BH13_9BACT</name>
<keyword evidence="1" id="KW-0472">Membrane</keyword>
<dbReference type="RefSeq" id="WP_260791150.1">
    <property type="nucleotide sequence ID" value="NZ_CP093313.1"/>
</dbReference>
<keyword evidence="3" id="KW-1185">Reference proteome</keyword>
<dbReference type="KEGG" id="orp:MOP44_16035"/>
<dbReference type="EMBL" id="CP093313">
    <property type="protein sequence ID" value="UWZ82080.1"/>
    <property type="molecule type" value="Genomic_DNA"/>
</dbReference>
<reference evidence="2" key="1">
    <citation type="submission" date="2021-04" db="EMBL/GenBank/DDBJ databases">
        <title>Phylogenetic analysis of Acidobacteriaceae.</title>
        <authorList>
            <person name="Qiu L."/>
            <person name="Zhang Q."/>
        </authorList>
    </citation>
    <scope>NUCLEOTIDE SEQUENCE</scope>
    <source>
        <strain evidence="2">DSM 25168</strain>
    </source>
</reference>
<feature type="transmembrane region" description="Helical" evidence="1">
    <location>
        <begin position="37"/>
        <end position="57"/>
    </location>
</feature>
<evidence type="ECO:0000256" key="1">
    <source>
        <dbReference type="SAM" id="Phobius"/>
    </source>
</evidence>
<gene>
    <name evidence="2" type="ORF">MOP44_16035</name>
</gene>
<evidence type="ECO:0000313" key="2">
    <source>
        <dbReference type="EMBL" id="UWZ82080.1"/>
    </source>
</evidence>
<protein>
    <submittedName>
        <fullName evidence="2">Uncharacterized protein</fullName>
    </submittedName>
</protein>
<keyword evidence="1" id="KW-0812">Transmembrane</keyword>
<proteinExistence type="predicted"/>
<keyword evidence="1" id="KW-1133">Transmembrane helix</keyword>
<organism evidence="2 3">
    <name type="scientific">Occallatibacter riparius</name>
    <dbReference type="NCBI Taxonomy" id="1002689"/>
    <lineage>
        <taxon>Bacteria</taxon>
        <taxon>Pseudomonadati</taxon>
        <taxon>Acidobacteriota</taxon>
        <taxon>Terriglobia</taxon>
        <taxon>Terriglobales</taxon>
        <taxon>Acidobacteriaceae</taxon>
        <taxon>Occallatibacter</taxon>
    </lineage>
</organism>
<dbReference type="Proteomes" id="UP001059380">
    <property type="component" value="Chromosome"/>
</dbReference>
<evidence type="ECO:0000313" key="3">
    <source>
        <dbReference type="Proteomes" id="UP001059380"/>
    </source>
</evidence>
<feature type="transmembrane region" description="Helical" evidence="1">
    <location>
        <begin position="12"/>
        <end position="31"/>
    </location>
</feature>